<name>A0ABN9VNP8_9DINO</name>
<accession>A0ABN9VNP8</accession>
<sequence>MPFDVFFGIGLPAPPAPPAPLAVDAAGGGAAPAAAPAAAAAGGAGGGAAAAPAAAAAGAGAGGGRGRRRGFAQPVEVKLRIRASRLWLQGAGHRLVCDLRGSHRVTEVRVRLAVSAAGDGDCAVGNLVLADARARPCLWVYVERRRDLVGAPVCSLWVNIQACSSTACRTCPAAPTASCRCRCSWTGMARRWWGCAWTAWP</sequence>
<evidence type="ECO:0000313" key="1">
    <source>
        <dbReference type="EMBL" id="CAK0875008.1"/>
    </source>
</evidence>
<dbReference type="EMBL" id="CAUYUJ010017460">
    <property type="protein sequence ID" value="CAK0875008.1"/>
    <property type="molecule type" value="Genomic_DNA"/>
</dbReference>
<organism evidence="1 2">
    <name type="scientific">Prorocentrum cordatum</name>
    <dbReference type="NCBI Taxonomy" id="2364126"/>
    <lineage>
        <taxon>Eukaryota</taxon>
        <taxon>Sar</taxon>
        <taxon>Alveolata</taxon>
        <taxon>Dinophyceae</taxon>
        <taxon>Prorocentrales</taxon>
        <taxon>Prorocentraceae</taxon>
        <taxon>Prorocentrum</taxon>
    </lineage>
</organism>
<evidence type="ECO:0000313" key="2">
    <source>
        <dbReference type="Proteomes" id="UP001189429"/>
    </source>
</evidence>
<proteinExistence type="predicted"/>
<protein>
    <submittedName>
        <fullName evidence="1">Uncharacterized protein</fullName>
    </submittedName>
</protein>
<comment type="caution">
    <text evidence="1">The sequence shown here is derived from an EMBL/GenBank/DDBJ whole genome shotgun (WGS) entry which is preliminary data.</text>
</comment>
<dbReference type="Proteomes" id="UP001189429">
    <property type="component" value="Unassembled WGS sequence"/>
</dbReference>
<reference evidence="1" key="1">
    <citation type="submission" date="2023-10" db="EMBL/GenBank/DDBJ databases">
        <authorList>
            <person name="Chen Y."/>
            <person name="Shah S."/>
            <person name="Dougan E. K."/>
            <person name="Thang M."/>
            <person name="Chan C."/>
        </authorList>
    </citation>
    <scope>NUCLEOTIDE SEQUENCE [LARGE SCALE GENOMIC DNA]</scope>
</reference>
<gene>
    <name evidence="1" type="ORF">PCOR1329_LOCUS59757</name>
</gene>
<keyword evidence="2" id="KW-1185">Reference proteome</keyword>